<dbReference type="InterPro" id="IPR013783">
    <property type="entry name" value="Ig-like_fold"/>
</dbReference>
<feature type="domain" description="Beta galactosidase small chain/" evidence="9">
    <location>
        <begin position="895"/>
        <end position="1173"/>
    </location>
</feature>
<dbReference type="InterPro" id="IPR008979">
    <property type="entry name" value="Galactose-bd-like_sf"/>
</dbReference>
<dbReference type="HOGENOM" id="CLU_002346_0_2_9"/>
<dbReference type="PRINTS" id="PR00132">
    <property type="entry name" value="GLHYDRLASE2"/>
</dbReference>
<dbReference type="InterPro" id="IPR023232">
    <property type="entry name" value="Glyco_hydro_2_AS"/>
</dbReference>
<dbReference type="GO" id="GO:0005990">
    <property type="term" value="P:lactose catabolic process"/>
    <property type="evidence" value="ECO:0007669"/>
    <property type="project" value="TreeGrafter"/>
</dbReference>
<dbReference type="PROSITE" id="PS00608">
    <property type="entry name" value="GLYCOSYL_HYDROL_F2_2"/>
    <property type="match status" value="1"/>
</dbReference>
<dbReference type="Gene3D" id="2.60.40.10">
    <property type="entry name" value="Immunoglobulins"/>
    <property type="match status" value="2"/>
</dbReference>
<dbReference type="SUPFAM" id="SSF51445">
    <property type="entry name" value="(Trans)glycosidases"/>
    <property type="match status" value="1"/>
</dbReference>
<dbReference type="InterPro" id="IPR006104">
    <property type="entry name" value="Glyco_hydro_2_N"/>
</dbReference>
<dbReference type="SUPFAM" id="SSF49785">
    <property type="entry name" value="Galactose-binding domain-like"/>
    <property type="match status" value="2"/>
</dbReference>
<dbReference type="GO" id="GO:0009341">
    <property type="term" value="C:beta-galactosidase complex"/>
    <property type="evidence" value="ECO:0007669"/>
    <property type="project" value="InterPro"/>
</dbReference>
<sequence>MKEFDYNIVADPGIFQQNRLEAHSDHRFYASKEEMKSDRSSFCYSLNGDWNFAFAPNWAAADRNFFRMEADCHAWKTIPVPAHIQMEGYGVPQYCNTQYPWDGKEELMPGQIPSIDNPVASYVKYFTLPQDWLSLSSERPAGDRKEGETLRENAASVENSALVKNPVYISFQGVESALALWCNGHYVGYSEDSFTPSEFDLTPYLLAGENKLAVAVFRFSAGSWYEDQDFFRFSGIFREVFLYTVPRLHLRDLKLTSSLADDFATGSLNVEMKLQGACPGAVAELVLMDQEREVCGELKVSECAGAGSDCARADRASGQSDDCAQADRASGQSDDCARAGRTSEQIDDCARTGREKEQSDDCAQAVDEKAGKAGIRRCGASLSLDEPRLWSAEDPYLYRLQIRLLDYDGQLLELIEEPVGFRRFELREGIMCLNGKRIVFKGVNRHEFSSVRGRAVSKEDIWNDLLIMKRNNINAVRTSHYPNQSVFYRYCDRLGLYVIDETNLETHGVWESIIIGANDLSAAIPGDRPEAYAMVMDRARSMYERDKNHASILIWSCGNESLGGSVFYEMSQHFRRWDPSRLVHYEGVTHDSRYPDTTDIYSTMYYSVDQIRQTLKETDKPYISCEYAHAMGNSCGAMHKYTDLTDTEPRYQGGFIWDFADQSITTKNRFGEDYEAYGGDFGDRPCDYSFSGNGIVYGGEGHGASPKMQEVKYNYRSIRLTFCDRQVTICNDNLFTDLSAYESVAVLKREGKLIAQMPLQLSLAPMSEKSIELPIPIPQEEGEYVEEISFRLREDRAWAKAGHEVAYGQGVYGAFDSSALLAKRAYAPKDSCVSGDGCEIKSGCELGNGEALPDKAVAKNQEENAAEKKRPQGRQRLVGDGKSKLRIVRGWMNTGVYGEDFSVLFSGRFGGIVSYCYRDKMLFRDISRPNFWRPMTENDLGNMQPFRSGQWKIASSFSSMMKEHGRAADYYRVEELEDSVRVTYTYHLATSLSRDCFLSYQVYSDGSVACHLEMEPTAEIGQLPEFGLLFTMDADYEKLRWYGRGPQETYADRPHGKLDLFSNRVADNMARYLRPSECGNKIDVRWAECMDTEGHGVLFAMADSPFHFSALPYSPDMIDCAQHAYELPRVDKTWIRISKAQMGVGGDDSWGALVHPEYCIDNSRKLEFNFIFRGI</sequence>
<dbReference type="PROSITE" id="PS00719">
    <property type="entry name" value="GLYCOSYL_HYDROL_F2_1"/>
    <property type="match status" value="1"/>
</dbReference>
<evidence type="ECO:0000313" key="10">
    <source>
        <dbReference type="EMBL" id="EEP28780.1"/>
    </source>
</evidence>
<dbReference type="InterPro" id="IPR006101">
    <property type="entry name" value="Glyco_hydro_2"/>
</dbReference>
<organism evidence="10 11">
    <name type="scientific">Shuttleworthella satelles DSM 14600</name>
    <dbReference type="NCBI Taxonomy" id="626523"/>
    <lineage>
        <taxon>Bacteria</taxon>
        <taxon>Bacillati</taxon>
        <taxon>Bacillota</taxon>
        <taxon>Clostridia</taxon>
        <taxon>Lachnospirales</taxon>
        <taxon>Lachnospiraceae</taxon>
        <taxon>Shuttleworthella</taxon>
    </lineage>
</organism>
<dbReference type="InterPro" id="IPR036156">
    <property type="entry name" value="Beta-gal/glucu_dom_sf"/>
</dbReference>
<dbReference type="Pfam" id="PF00703">
    <property type="entry name" value="Glyco_hydro_2"/>
    <property type="match status" value="1"/>
</dbReference>
<dbReference type="SUPFAM" id="SSF49303">
    <property type="entry name" value="beta-Galactosidase/glucuronidase domain"/>
    <property type="match status" value="2"/>
</dbReference>
<evidence type="ECO:0000256" key="6">
    <source>
        <dbReference type="ARBA" id="ARBA00023295"/>
    </source>
</evidence>
<dbReference type="Pfam" id="PF02837">
    <property type="entry name" value="Glyco_hydro_2_N"/>
    <property type="match status" value="2"/>
</dbReference>
<dbReference type="AlphaFoldDB" id="C4G837"/>
<evidence type="ECO:0000256" key="7">
    <source>
        <dbReference type="ARBA" id="ARBA00032230"/>
    </source>
</evidence>
<evidence type="ECO:0000256" key="1">
    <source>
        <dbReference type="ARBA" id="ARBA00001412"/>
    </source>
</evidence>
<keyword evidence="6 8" id="KW-0326">Glycosidase</keyword>
<dbReference type="InterPro" id="IPR006103">
    <property type="entry name" value="Glyco_hydro_2_cat"/>
</dbReference>
<dbReference type="Gene3D" id="2.60.120.260">
    <property type="entry name" value="Galactose-binding domain-like"/>
    <property type="match status" value="1"/>
</dbReference>
<dbReference type="PANTHER" id="PTHR46323">
    <property type="entry name" value="BETA-GALACTOSIDASE"/>
    <property type="match status" value="1"/>
</dbReference>
<dbReference type="SMART" id="SM01038">
    <property type="entry name" value="Bgal_small_N"/>
    <property type="match status" value="1"/>
</dbReference>
<dbReference type="SUPFAM" id="SSF74650">
    <property type="entry name" value="Galactose mutarotase-like"/>
    <property type="match status" value="1"/>
</dbReference>
<dbReference type="Gene3D" id="3.20.20.80">
    <property type="entry name" value="Glycosidases"/>
    <property type="match status" value="1"/>
</dbReference>
<proteinExistence type="inferred from homology"/>
<dbReference type="InterPro" id="IPR017853">
    <property type="entry name" value="GH"/>
</dbReference>
<dbReference type="InterPro" id="IPR011013">
    <property type="entry name" value="Gal_mutarotase_sf_dom"/>
</dbReference>
<dbReference type="InterPro" id="IPR014718">
    <property type="entry name" value="GH-type_carb-bd"/>
</dbReference>
<dbReference type="InterPro" id="IPR004199">
    <property type="entry name" value="B-gal_small/dom_5"/>
</dbReference>
<comment type="similarity">
    <text evidence="2 8">Belongs to the glycosyl hydrolase 2 family.</text>
</comment>
<dbReference type="InterPro" id="IPR023230">
    <property type="entry name" value="Glyco_hydro_2_CS"/>
</dbReference>
<keyword evidence="5 8" id="KW-0378">Hydrolase</keyword>
<dbReference type="eggNOG" id="COG3250">
    <property type="taxonomic scope" value="Bacteria"/>
</dbReference>
<evidence type="ECO:0000256" key="3">
    <source>
        <dbReference type="ARBA" id="ARBA00012756"/>
    </source>
</evidence>
<dbReference type="Pfam" id="PF02836">
    <property type="entry name" value="Glyco_hydro_2_C"/>
    <property type="match status" value="1"/>
</dbReference>
<evidence type="ECO:0000259" key="9">
    <source>
        <dbReference type="SMART" id="SM01038"/>
    </source>
</evidence>
<name>C4G837_9FIRM</name>
<comment type="catalytic activity">
    <reaction evidence="1 8">
        <text>Hydrolysis of terminal non-reducing beta-D-galactose residues in beta-D-galactosides.</text>
        <dbReference type="EC" id="3.2.1.23"/>
    </reaction>
</comment>
<dbReference type="Gene3D" id="2.70.98.10">
    <property type="match status" value="1"/>
</dbReference>
<evidence type="ECO:0000256" key="8">
    <source>
        <dbReference type="RuleBase" id="RU361154"/>
    </source>
</evidence>
<comment type="caution">
    <text evidence="10">The sequence shown here is derived from an EMBL/GenBank/DDBJ whole genome shotgun (WGS) entry which is preliminary data.</text>
</comment>
<dbReference type="Pfam" id="PF16353">
    <property type="entry name" value="LacZ_4"/>
    <property type="match status" value="1"/>
</dbReference>
<dbReference type="InterPro" id="IPR006102">
    <property type="entry name" value="Ig-like_GH2"/>
</dbReference>
<accession>C4G837</accession>
<evidence type="ECO:0000313" key="11">
    <source>
        <dbReference type="Proteomes" id="UP000003494"/>
    </source>
</evidence>
<gene>
    <name evidence="10" type="ORF">GCWU000342_00122</name>
</gene>
<reference evidence="10" key="1">
    <citation type="submission" date="2009-04" db="EMBL/GenBank/DDBJ databases">
        <authorList>
            <person name="Weinstock G."/>
            <person name="Sodergren E."/>
            <person name="Clifton S."/>
            <person name="Fulton L."/>
            <person name="Fulton B."/>
            <person name="Courtney L."/>
            <person name="Fronick C."/>
            <person name="Harrison M."/>
            <person name="Strong C."/>
            <person name="Farmer C."/>
            <person name="Delahaunty K."/>
            <person name="Markovic C."/>
            <person name="Hall O."/>
            <person name="Minx P."/>
            <person name="Tomlinson C."/>
            <person name="Mitreva M."/>
            <person name="Nelson J."/>
            <person name="Hou S."/>
            <person name="Wollam A."/>
            <person name="Pepin K.H."/>
            <person name="Johnson M."/>
            <person name="Bhonagiri V."/>
            <person name="Nash W.E."/>
            <person name="Warren W."/>
            <person name="Chinwalla A."/>
            <person name="Mardis E.R."/>
            <person name="Wilson R.K."/>
        </authorList>
    </citation>
    <scope>NUCLEOTIDE SEQUENCE [LARGE SCALE GENOMIC DNA]</scope>
    <source>
        <strain evidence="10">DSM 14600</strain>
    </source>
</reference>
<dbReference type="EMBL" id="ACIP02000001">
    <property type="protein sequence ID" value="EEP28780.1"/>
    <property type="molecule type" value="Genomic_DNA"/>
</dbReference>
<dbReference type="STRING" id="626523.GCWU000342_00122"/>
<dbReference type="GO" id="GO:0004565">
    <property type="term" value="F:beta-galactosidase activity"/>
    <property type="evidence" value="ECO:0007669"/>
    <property type="project" value="UniProtKB-EC"/>
</dbReference>
<evidence type="ECO:0000256" key="4">
    <source>
        <dbReference type="ARBA" id="ARBA00013303"/>
    </source>
</evidence>
<dbReference type="PANTHER" id="PTHR46323:SF2">
    <property type="entry name" value="BETA-GALACTOSIDASE"/>
    <property type="match status" value="1"/>
</dbReference>
<dbReference type="InterPro" id="IPR050347">
    <property type="entry name" value="Bact_Beta-galactosidase"/>
</dbReference>
<dbReference type="Pfam" id="PF02929">
    <property type="entry name" value="Bgal_small_N"/>
    <property type="match status" value="1"/>
</dbReference>
<dbReference type="GO" id="GO:0030246">
    <property type="term" value="F:carbohydrate binding"/>
    <property type="evidence" value="ECO:0007669"/>
    <property type="project" value="InterPro"/>
</dbReference>
<dbReference type="RefSeq" id="WP_006905168.1">
    <property type="nucleotide sequence ID" value="NZ_GG665866.1"/>
</dbReference>
<evidence type="ECO:0000256" key="5">
    <source>
        <dbReference type="ARBA" id="ARBA00022801"/>
    </source>
</evidence>
<protein>
    <recommendedName>
        <fullName evidence="4 8">Beta-galactosidase</fullName>
        <ecNumber evidence="3 8">3.2.1.23</ecNumber>
    </recommendedName>
    <alternativeName>
        <fullName evidence="7 8">Lactase</fullName>
    </alternativeName>
</protein>
<dbReference type="InterPro" id="IPR032312">
    <property type="entry name" value="LacZ_4"/>
</dbReference>
<dbReference type="Proteomes" id="UP000003494">
    <property type="component" value="Unassembled WGS sequence"/>
</dbReference>
<evidence type="ECO:0000256" key="2">
    <source>
        <dbReference type="ARBA" id="ARBA00007401"/>
    </source>
</evidence>
<keyword evidence="11" id="KW-1185">Reference proteome</keyword>
<dbReference type="EC" id="3.2.1.23" evidence="3 8"/>